<gene>
    <name evidence="2" type="ORF">INT44_007607</name>
</gene>
<proteinExistence type="predicted"/>
<dbReference type="EMBL" id="JAEPRA010000015">
    <property type="protein sequence ID" value="KAG2175129.1"/>
    <property type="molecule type" value="Genomic_DNA"/>
</dbReference>
<name>A0A8H7PKG6_9FUNG</name>
<feature type="chain" id="PRO_5034602944" evidence="1">
    <location>
        <begin position="22"/>
        <end position="105"/>
    </location>
</feature>
<evidence type="ECO:0000313" key="3">
    <source>
        <dbReference type="Proteomes" id="UP000612746"/>
    </source>
</evidence>
<feature type="signal peptide" evidence="1">
    <location>
        <begin position="1"/>
        <end position="21"/>
    </location>
</feature>
<sequence length="105" mass="10952">MSRFTTVIALALVCLFGLAQADPFYFGVCSCFHPSYDASCCILAKGSMFGNVCSTGDADATVTAYQDCCSGSGGLSKCKSGARADGIRPYDEGEYNCTSNPTITP</sequence>
<evidence type="ECO:0000256" key="1">
    <source>
        <dbReference type="SAM" id="SignalP"/>
    </source>
</evidence>
<dbReference type="AlphaFoldDB" id="A0A8H7PKG6"/>
<keyword evidence="3" id="KW-1185">Reference proteome</keyword>
<dbReference type="Proteomes" id="UP000612746">
    <property type="component" value="Unassembled WGS sequence"/>
</dbReference>
<evidence type="ECO:0000313" key="2">
    <source>
        <dbReference type="EMBL" id="KAG2175129.1"/>
    </source>
</evidence>
<protein>
    <submittedName>
        <fullName evidence="2">Uncharacterized protein</fullName>
    </submittedName>
</protein>
<keyword evidence="1" id="KW-0732">Signal</keyword>
<organism evidence="2 3">
    <name type="scientific">Umbelopsis vinacea</name>
    <dbReference type="NCBI Taxonomy" id="44442"/>
    <lineage>
        <taxon>Eukaryota</taxon>
        <taxon>Fungi</taxon>
        <taxon>Fungi incertae sedis</taxon>
        <taxon>Mucoromycota</taxon>
        <taxon>Mucoromycotina</taxon>
        <taxon>Umbelopsidomycetes</taxon>
        <taxon>Umbelopsidales</taxon>
        <taxon>Umbelopsidaceae</taxon>
        <taxon>Umbelopsis</taxon>
    </lineage>
</organism>
<reference evidence="2" key="1">
    <citation type="submission" date="2020-12" db="EMBL/GenBank/DDBJ databases">
        <title>Metabolic potential, ecology and presence of endohyphal bacteria is reflected in genomic diversity of Mucoromycotina.</title>
        <authorList>
            <person name="Muszewska A."/>
            <person name="Okrasinska A."/>
            <person name="Steczkiewicz K."/>
            <person name="Drgas O."/>
            <person name="Orlowska M."/>
            <person name="Perlinska-Lenart U."/>
            <person name="Aleksandrzak-Piekarczyk T."/>
            <person name="Szatraj K."/>
            <person name="Zielenkiewicz U."/>
            <person name="Pilsyk S."/>
            <person name="Malc E."/>
            <person name="Mieczkowski P."/>
            <person name="Kruszewska J.S."/>
            <person name="Biernat P."/>
            <person name="Pawlowska J."/>
        </authorList>
    </citation>
    <scope>NUCLEOTIDE SEQUENCE</scope>
    <source>
        <strain evidence="2">WA0000051536</strain>
    </source>
</reference>
<accession>A0A8H7PKG6</accession>
<comment type="caution">
    <text evidence="2">The sequence shown here is derived from an EMBL/GenBank/DDBJ whole genome shotgun (WGS) entry which is preliminary data.</text>
</comment>
<dbReference type="OrthoDB" id="2390373at2759"/>